<feature type="domain" description="AMP-dependent synthetase/ligase" evidence="3">
    <location>
        <begin position="87"/>
        <end position="530"/>
    </location>
</feature>
<protein>
    <recommendedName>
        <fullName evidence="3">AMP-dependent synthetase/ligase domain-containing protein</fullName>
    </recommendedName>
</protein>
<gene>
    <name evidence="4" type="ORF">BABINDRAFT_159494</name>
</gene>
<dbReference type="GO" id="GO:0016020">
    <property type="term" value="C:membrane"/>
    <property type="evidence" value="ECO:0007669"/>
    <property type="project" value="TreeGrafter"/>
</dbReference>
<evidence type="ECO:0000313" key="5">
    <source>
        <dbReference type="Proteomes" id="UP000094336"/>
    </source>
</evidence>
<keyword evidence="2" id="KW-0067">ATP-binding</keyword>
<dbReference type="PANTHER" id="PTHR43272:SF33">
    <property type="entry name" value="AMP-BINDING DOMAIN-CONTAINING PROTEIN-RELATED"/>
    <property type="match status" value="1"/>
</dbReference>
<dbReference type="AlphaFoldDB" id="A0A1E3QZF4"/>
<dbReference type="EMBL" id="KV454426">
    <property type="protein sequence ID" value="ODQ83018.1"/>
    <property type="molecule type" value="Genomic_DNA"/>
</dbReference>
<dbReference type="RefSeq" id="XP_018988346.1">
    <property type="nucleotide sequence ID" value="XM_019127690.1"/>
</dbReference>
<keyword evidence="1" id="KW-0547">Nucleotide-binding</keyword>
<evidence type="ECO:0000313" key="4">
    <source>
        <dbReference type="EMBL" id="ODQ83018.1"/>
    </source>
</evidence>
<dbReference type="Pfam" id="PF00501">
    <property type="entry name" value="AMP-binding"/>
    <property type="match status" value="1"/>
</dbReference>
<dbReference type="OrthoDB" id="1700726at2759"/>
<dbReference type="InterPro" id="IPR042099">
    <property type="entry name" value="ANL_N_sf"/>
</dbReference>
<dbReference type="GeneID" id="30145543"/>
<dbReference type="Gene3D" id="3.40.50.12780">
    <property type="entry name" value="N-terminal domain of ligase-like"/>
    <property type="match status" value="1"/>
</dbReference>
<dbReference type="GO" id="GO:0005524">
    <property type="term" value="F:ATP binding"/>
    <property type="evidence" value="ECO:0007669"/>
    <property type="project" value="UniProtKB-KW"/>
</dbReference>
<dbReference type="STRING" id="984486.A0A1E3QZF4"/>
<dbReference type="Proteomes" id="UP000094336">
    <property type="component" value="Unassembled WGS sequence"/>
</dbReference>
<accession>A0A1E3QZF4</accession>
<dbReference type="SUPFAM" id="SSF56801">
    <property type="entry name" value="Acetyl-CoA synthetase-like"/>
    <property type="match status" value="1"/>
</dbReference>
<reference evidence="5" key="1">
    <citation type="submission" date="2016-05" db="EMBL/GenBank/DDBJ databases">
        <title>Comparative genomics of biotechnologically important yeasts.</title>
        <authorList>
            <consortium name="DOE Joint Genome Institute"/>
            <person name="Riley R."/>
            <person name="Haridas S."/>
            <person name="Wolfe K.H."/>
            <person name="Lopes M.R."/>
            <person name="Hittinger C.T."/>
            <person name="Goker M."/>
            <person name="Salamov A."/>
            <person name="Wisecaver J."/>
            <person name="Long T.M."/>
            <person name="Aerts A.L."/>
            <person name="Barry K."/>
            <person name="Choi C."/>
            <person name="Clum A."/>
            <person name="Coughlan A.Y."/>
            <person name="Deshpande S."/>
            <person name="Douglass A.P."/>
            <person name="Hanson S.J."/>
            <person name="Klenk H.-P."/>
            <person name="Labutti K."/>
            <person name="Lapidus A."/>
            <person name="Lindquist E."/>
            <person name="Lipzen A."/>
            <person name="Meier-Kolthoff J.P."/>
            <person name="Ohm R.A."/>
            <person name="Otillar R.P."/>
            <person name="Pangilinan J."/>
            <person name="Peng Y."/>
            <person name="Rokas A."/>
            <person name="Rosa C.A."/>
            <person name="Scheuner C."/>
            <person name="Sibirny A.A."/>
            <person name="Slot J.C."/>
            <person name="Stielow J.B."/>
            <person name="Sun H."/>
            <person name="Kurtzman C.P."/>
            <person name="Blackwell M."/>
            <person name="Grigoriev I.V."/>
            <person name="Jeffries T.W."/>
        </authorList>
    </citation>
    <scope>NUCLEOTIDE SEQUENCE [LARGE SCALE GENOMIC DNA]</scope>
    <source>
        <strain evidence="5">NRRL Y-12698</strain>
    </source>
</reference>
<proteinExistence type="predicted"/>
<dbReference type="InterPro" id="IPR000873">
    <property type="entry name" value="AMP-dep_synth/lig_dom"/>
</dbReference>
<name>A0A1E3QZF4_9ASCO</name>
<evidence type="ECO:0000256" key="1">
    <source>
        <dbReference type="ARBA" id="ARBA00022741"/>
    </source>
</evidence>
<dbReference type="PANTHER" id="PTHR43272">
    <property type="entry name" value="LONG-CHAIN-FATTY-ACID--COA LIGASE"/>
    <property type="match status" value="1"/>
</dbReference>
<sequence>MKLYPPTCAPQINENVQIADALEKFYPLPHPSLTSYFEVPGTENSNGSPVLRSKICANTEGNNMVTTAHPKLTTMYDYMQFALQYHARNKCFGSRKVTDDAYTFKTYREVAQARDNFGSGLIQVIKYLGIENHNFRSNDKEDFILTIFAPNCYEWFITDLSCMAYSITSTSLYSTLGAESYTYILNATKSPVILLTLEKLGPLLKSIHESNLTFVRAMVLFDVISLKDVDPAMLELVKAAKIELWTFSEVLEIGKKRPEEHIPPQPGSIYSIFFTSGTVGNPKGVVLTHQAVVGGLTSIIACMTNIFISRSSKKTRRALCILPITHVFQRLVCFYELTSGATIYLPSNPKDIKQVMADLLLVKPTHLVGVPRIYNRIESAIVAKIEASNWIFRVLFRKCMAYKELQYRAGHPVTDHWLYDRQLTSKIKSSMGLEHMELMVTGSAPMLPETICNLRGWLNSEFLQGYGLTESFGCASVPYAEDEMSPDSSGYLCVAIEMRLVDCPEMNFTWAGNRSGEVVLRGPQITQEYYKDPIITQENFYPDGWLRTGDVGTFDRNGRLNIVDRVKNIFKLSQGEYISPEKVENIYLHFNASLMSQIFVYGDSLQSYLVGILVIDESACLELIQKSRIPSLKTIRYMDESNMDQLNRNAVLRKYILSRINAKVDRSRMLNGLEKLRNIYLFFNNEGKGDERNSTVNFGFTEANGLLTPTLKIKRYAARKFFEIQCKDMYEEGDITSP</sequence>
<evidence type="ECO:0000256" key="2">
    <source>
        <dbReference type="ARBA" id="ARBA00022840"/>
    </source>
</evidence>
<dbReference type="GO" id="GO:0004467">
    <property type="term" value="F:long-chain fatty acid-CoA ligase activity"/>
    <property type="evidence" value="ECO:0007669"/>
    <property type="project" value="TreeGrafter"/>
</dbReference>
<dbReference type="GO" id="GO:0005783">
    <property type="term" value="C:endoplasmic reticulum"/>
    <property type="evidence" value="ECO:0007669"/>
    <property type="project" value="TreeGrafter"/>
</dbReference>
<evidence type="ECO:0000259" key="3">
    <source>
        <dbReference type="Pfam" id="PF00501"/>
    </source>
</evidence>
<organism evidence="4 5">
    <name type="scientific">Babjeviella inositovora NRRL Y-12698</name>
    <dbReference type="NCBI Taxonomy" id="984486"/>
    <lineage>
        <taxon>Eukaryota</taxon>
        <taxon>Fungi</taxon>
        <taxon>Dikarya</taxon>
        <taxon>Ascomycota</taxon>
        <taxon>Saccharomycotina</taxon>
        <taxon>Pichiomycetes</taxon>
        <taxon>Serinales incertae sedis</taxon>
        <taxon>Babjeviella</taxon>
    </lineage>
</organism>
<keyword evidence="5" id="KW-1185">Reference proteome</keyword>